<sequence length="559" mass="64790">MLLELYIENCALVKKTRLILDNGLNILTGETGSGKSIIIDALNLCLGERADKSFVRKGSDKGLVEAIFCIENEKIKNELLDYGIDCEDDENIIITREIYIDGKSVSRINGRNVRLSFLKKIASLLIDIHSQHENQLLMNKDKHLEFLDMYGEEKLHDIKLDYKDIYNEYILLVNDLKKLTENKDDKEIQREVDLLKFQIKEIEDAQLKEEEYDQLVKERDIHRNSEKIHNSLNNLYNNLYGSNVNAFDLISKDLKELRNLSSYDEKLEDFYIQLDEITCRINDISKDIRYYKDNLDFSLSDLDSIEMRIDTINNLKRKYGNTIEEILLYKEKIKLRLEEIINRDENISKLKQKIDQVKELLNEKANLITQKRKEVAQMFEQNICNELETLHMKNVTFKIEFACKSEYSDRGKDDVEFLVSFNLGEDLKPIHKIASGGEISRFMLAFKKIISEVDQIGTLVFDEIDTGISGIAAQIVGEKLKLISNKKQILCITHLPQIAVNGDAHFHIEKIIEEDRTYTNINKLSKDEKVKEIARLIGGLNITQTTIENAKEIIRLAKG</sequence>
<dbReference type="STRING" id="29349.CLOTH_02360"/>
<protein>
    <recommendedName>
        <fullName evidence="3 9">DNA repair protein RecN</fullName>
    </recommendedName>
    <alternativeName>
        <fullName evidence="8 9">Recombination protein N</fullName>
    </alternativeName>
</protein>
<evidence type="ECO:0000313" key="13">
    <source>
        <dbReference type="Proteomes" id="UP000190140"/>
    </source>
</evidence>
<dbReference type="Proteomes" id="UP000190140">
    <property type="component" value="Unassembled WGS sequence"/>
</dbReference>
<feature type="coiled-coil region" evidence="10">
    <location>
        <begin position="347"/>
        <end position="377"/>
    </location>
</feature>
<dbReference type="OrthoDB" id="9806954at2"/>
<keyword evidence="7 9" id="KW-0234">DNA repair</keyword>
<evidence type="ECO:0000256" key="7">
    <source>
        <dbReference type="ARBA" id="ARBA00023204"/>
    </source>
</evidence>
<comment type="caution">
    <text evidence="12">The sequence shown here is derived from an EMBL/GenBank/DDBJ whole genome shotgun (WGS) entry which is preliminary data.</text>
</comment>
<dbReference type="InterPro" id="IPR003395">
    <property type="entry name" value="RecF/RecN/SMC_N"/>
</dbReference>
<evidence type="ECO:0000259" key="11">
    <source>
        <dbReference type="Pfam" id="PF02463"/>
    </source>
</evidence>
<comment type="similarity">
    <text evidence="2 9">Belongs to the RecN family.</text>
</comment>
<dbReference type="RefSeq" id="WP_079410383.1">
    <property type="nucleotide sequence ID" value="NZ_MZGW01000001.1"/>
</dbReference>
<dbReference type="EMBL" id="MZGW01000001">
    <property type="protein sequence ID" value="OPJ56954.1"/>
    <property type="molecule type" value="Genomic_DNA"/>
</dbReference>
<dbReference type="Gene3D" id="3.40.50.300">
    <property type="entry name" value="P-loop containing nucleotide triphosphate hydrolases"/>
    <property type="match status" value="2"/>
</dbReference>
<evidence type="ECO:0000313" key="12">
    <source>
        <dbReference type="EMBL" id="OPJ56954.1"/>
    </source>
</evidence>
<dbReference type="PANTHER" id="PTHR11059">
    <property type="entry name" value="DNA REPAIR PROTEIN RECN"/>
    <property type="match status" value="1"/>
</dbReference>
<dbReference type="GO" id="GO:0009432">
    <property type="term" value="P:SOS response"/>
    <property type="evidence" value="ECO:0007669"/>
    <property type="project" value="TreeGrafter"/>
</dbReference>
<dbReference type="SUPFAM" id="SSF52540">
    <property type="entry name" value="P-loop containing nucleoside triphosphate hydrolases"/>
    <property type="match status" value="2"/>
</dbReference>
<dbReference type="GO" id="GO:0043590">
    <property type="term" value="C:bacterial nucleoid"/>
    <property type="evidence" value="ECO:0007669"/>
    <property type="project" value="TreeGrafter"/>
</dbReference>
<proteinExistence type="inferred from homology"/>
<dbReference type="CDD" id="cd03241">
    <property type="entry name" value="ABC_RecN"/>
    <property type="match status" value="2"/>
</dbReference>
<keyword evidence="6" id="KW-0067">ATP-binding</keyword>
<gene>
    <name evidence="12" type="primary">recN</name>
    <name evidence="12" type="ORF">CLOTH_02360</name>
</gene>
<reference evidence="12 13" key="1">
    <citation type="submission" date="2017-03" db="EMBL/GenBank/DDBJ databases">
        <title>Genome sequence of Clostridium thermoalcaliphilum DSM 7309.</title>
        <authorList>
            <person name="Poehlein A."/>
            <person name="Daniel R."/>
        </authorList>
    </citation>
    <scope>NUCLEOTIDE SEQUENCE [LARGE SCALE GENOMIC DNA]</scope>
    <source>
        <strain evidence="12 13">DSM 7309</strain>
    </source>
</reference>
<evidence type="ECO:0000256" key="3">
    <source>
        <dbReference type="ARBA" id="ARBA00021315"/>
    </source>
</evidence>
<name>A0A1V4IAN9_9FIRM</name>
<dbReference type="FunFam" id="3.40.50.300:FF:000356">
    <property type="entry name" value="DNA repair protein RecN"/>
    <property type="match status" value="1"/>
</dbReference>
<dbReference type="GO" id="GO:0005524">
    <property type="term" value="F:ATP binding"/>
    <property type="evidence" value="ECO:0007669"/>
    <property type="project" value="UniProtKB-KW"/>
</dbReference>
<evidence type="ECO:0000256" key="10">
    <source>
        <dbReference type="SAM" id="Coils"/>
    </source>
</evidence>
<evidence type="ECO:0000256" key="4">
    <source>
        <dbReference type="ARBA" id="ARBA00022741"/>
    </source>
</evidence>
<evidence type="ECO:0000256" key="8">
    <source>
        <dbReference type="ARBA" id="ARBA00033408"/>
    </source>
</evidence>
<dbReference type="AlphaFoldDB" id="A0A1V4IAN9"/>
<evidence type="ECO:0000256" key="9">
    <source>
        <dbReference type="PIRNR" id="PIRNR003128"/>
    </source>
</evidence>
<dbReference type="InterPro" id="IPR027417">
    <property type="entry name" value="P-loop_NTPase"/>
</dbReference>
<evidence type="ECO:0000256" key="6">
    <source>
        <dbReference type="ARBA" id="ARBA00022840"/>
    </source>
</evidence>
<dbReference type="GO" id="GO:0006310">
    <property type="term" value="P:DNA recombination"/>
    <property type="evidence" value="ECO:0007669"/>
    <property type="project" value="InterPro"/>
</dbReference>
<dbReference type="NCBIfam" id="TIGR00634">
    <property type="entry name" value="recN"/>
    <property type="match status" value="1"/>
</dbReference>
<evidence type="ECO:0000256" key="5">
    <source>
        <dbReference type="ARBA" id="ARBA00022763"/>
    </source>
</evidence>
<keyword evidence="10" id="KW-0175">Coiled coil</keyword>
<feature type="domain" description="RecF/RecN/SMC N-terminal" evidence="11">
    <location>
        <begin position="14"/>
        <end position="508"/>
    </location>
</feature>
<dbReference type="FunFam" id="3.40.50.300:FF:000319">
    <property type="entry name" value="DNA repair protein RecN"/>
    <property type="match status" value="1"/>
</dbReference>
<dbReference type="PANTHER" id="PTHR11059:SF0">
    <property type="entry name" value="DNA REPAIR PROTEIN RECN"/>
    <property type="match status" value="1"/>
</dbReference>
<dbReference type="Pfam" id="PF02463">
    <property type="entry name" value="SMC_N"/>
    <property type="match status" value="1"/>
</dbReference>
<evidence type="ECO:0000256" key="2">
    <source>
        <dbReference type="ARBA" id="ARBA00009441"/>
    </source>
</evidence>
<accession>A0A1V4IAN9</accession>
<comment type="function">
    <text evidence="1 9">May be involved in recombinational repair of damaged DNA.</text>
</comment>
<dbReference type="PIRSF" id="PIRSF003128">
    <property type="entry name" value="RecN"/>
    <property type="match status" value="1"/>
</dbReference>
<keyword evidence="5 9" id="KW-0227">DNA damage</keyword>
<dbReference type="InterPro" id="IPR004604">
    <property type="entry name" value="DNA_recomb/repair_RecN"/>
</dbReference>
<evidence type="ECO:0000256" key="1">
    <source>
        <dbReference type="ARBA" id="ARBA00003618"/>
    </source>
</evidence>
<organism evidence="12 13">
    <name type="scientific">Alkalithermobacter paradoxus</name>
    <dbReference type="NCBI Taxonomy" id="29349"/>
    <lineage>
        <taxon>Bacteria</taxon>
        <taxon>Bacillati</taxon>
        <taxon>Bacillota</taxon>
        <taxon>Clostridia</taxon>
        <taxon>Peptostreptococcales</taxon>
        <taxon>Tepidibacteraceae</taxon>
        <taxon>Alkalithermobacter</taxon>
    </lineage>
</organism>
<keyword evidence="13" id="KW-1185">Reference proteome</keyword>
<keyword evidence="4" id="KW-0547">Nucleotide-binding</keyword>
<dbReference type="GO" id="GO:0006281">
    <property type="term" value="P:DNA repair"/>
    <property type="evidence" value="ECO:0007669"/>
    <property type="project" value="UniProtKB-KW"/>
</dbReference>